<dbReference type="PIRSF" id="PIRSF001123">
    <property type="entry name" value="PepA_GA"/>
    <property type="match status" value="1"/>
</dbReference>
<comment type="similarity">
    <text evidence="5">Belongs to the peptidase M42 family.</text>
</comment>
<dbReference type="GO" id="GO:0004177">
    <property type="term" value="F:aminopeptidase activity"/>
    <property type="evidence" value="ECO:0007669"/>
    <property type="project" value="UniProtKB-UniRule"/>
</dbReference>
<comment type="cofactor">
    <cofactor evidence="6">
        <name>a divalent metal cation</name>
        <dbReference type="ChEBI" id="CHEBI:60240"/>
    </cofactor>
    <text evidence="6">Binds 2 divalent metal cations per subunit.</text>
</comment>
<dbReference type="Proteomes" id="UP000501253">
    <property type="component" value="Chromosome"/>
</dbReference>
<organism evidence="8 9">
    <name type="scientific">Thermosulfurimonas marina</name>
    <dbReference type="NCBI Taxonomy" id="2047767"/>
    <lineage>
        <taxon>Bacteria</taxon>
        <taxon>Pseudomonadati</taxon>
        <taxon>Thermodesulfobacteriota</taxon>
        <taxon>Thermodesulfobacteria</taxon>
        <taxon>Thermodesulfobacteriales</taxon>
        <taxon>Thermodesulfobacteriaceae</taxon>
        <taxon>Thermosulfurimonas</taxon>
    </lineage>
</organism>
<dbReference type="Gene3D" id="3.30.70.360">
    <property type="match status" value="1"/>
</dbReference>
<dbReference type="InterPro" id="IPR002933">
    <property type="entry name" value="Peptidase_M20"/>
</dbReference>
<name>A0A6H1WQZ4_9BACT</name>
<dbReference type="GO" id="GO:0046872">
    <property type="term" value="F:metal ion binding"/>
    <property type="evidence" value="ECO:0007669"/>
    <property type="project" value="UniProtKB-UniRule"/>
</dbReference>
<proteinExistence type="inferred from homology"/>
<keyword evidence="3 8" id="KW-0378">Hydrolase</keyword>
<dbReference type="Gene3D" id="3.40.630.10">
    <property type="entry name" value="Zn peptidases"/>
    <property type="match status" value="1"/>
</dbReference>
<evidence type="ECO:0000256" key="5">
    <source>
        <dbReference type="PIRNR" id="PIRNR001123"/>
    </source>
</evidence>
<keyword evidence="2 6" id="KW-0479">Metal-binding</keyword>
<dbReference type="PANTHER" id="PTHR42994">
    <property type="entry name" value="PEPTIDASE T"/>
    <property type="match status" value="1"/>
</dbReference>
<gene>
    <name evidence="8" type="ORF">FVE67_01710</name>
</gene>
<dbReference type="Pfam" id="PF07687">
    <property type="entry name" value="M20_dimer"/>
    <property type="match status" value="1"/>
</dbReference>
<evidence type="ECO:0000256" key="3">
    <source>
        <dbReference type="ARBA" id="ARBA00022801"/>
    </source>
</evidence>
<dbReference type="InterPro" id="IPR008007">
    <property type="entry name" value="Peptidase_M42"/>
</dbReference>
<feature type="binding site" evidence="6">
    <location>
        <position position="347"/>
    </location>
    <ligand>
        <name>Zn(2+)</name>
        <dbReference type="ChEBI" id="CHEBI:29105"/>
        <label>2</label>
    </ligand>
</feature>
<dbReference type="SUPFAM" id="SSF55031">
    <property type="entry name" value="Bacterial exopeptidase dimerisation domain"/>
    <property type="match status" value="1"/>
</dbReference>
<protein>
    <submittedName>
        <fullName evidence="8">M20/M25/M40 family metallo-hydrolase</fullName>
    </submittedName>
</protein>
<evidence type="ECO:0000313" key="9">
    <source>
        <dbReference type="Proteomes" id="UP000501253"/>
    </source>
</evidence>
<accession>A0A6H1WQZ4</accession>
<evidence type="ECO:0000256" key="4">
    <source>
        <dbReference type="ARBA" id="ARBA00022833"/>
    </source>
</evidence>
<comment type="cofactor">
    <cofactor evidence="1">
        <name>Zn(2+)</name>
        <dbReference type="ChEBI" id="CHEBI:29105"/>
    </cofactor>
</comment>
<dbReference type="EMBL" id="CP042909">
    <property type="protein sequence ID" value="QJA05588.1"/>
    <property type="molecule type" value="Genomic_DNA"/>
</dbReference>
<keyword evidence="9" id="KW-1185">Reference proteome</keyword>
<dbReference type="SUPFAM" id="SSF53187">
    <property type="entry name" value="Zn-dependent exopeptidases"/>
    <property type="match status" value="1"/>
</dbReference>
<evidence type="ECO:0000259" key="7">
    <source>
        <dbReference type="Pfam" id="PF07687"/>
    </source>
</evidence>
<reference evidence="8 9" key="1">
    <citation type="submission" date="2019-08" db="EMBL/GenBank/DDBJ databases">
        <title>Complete genome sequence of Thermosulfurimonas marina SU872T, an anaerobic thermophilic chemolithoautotrophic bacterium isolated from a shallow marine hydrothermal vent.</title>
        <authorList>
            <person name="Allioux M."/>
            <person name="Jebbar M."/>
            <person name="Slobodkina G."/>
            <person name="Slobodkin A."/>
            <person name="Moalic Y."/>
            <person name="Frolova A."/>
            <person name="Shao Z."/>
            <person name="Alain K."/>
        </authorList>
    </citation>
    <scope>NUCLEOTIDE SEQUENCE [LARGE SCALE GENOMIC DNA]</scope>
    <source>
        <strain evidence="8 9">SU872</strain>
    </source>
</reference>
<dbReference type="InterPro" id="IPR036264">
    <property type="entry name" value="Bact_exopeptidase_dim_dom"/>
</dbReference>
<dbReference type="Pfam" id="PF01546">
    <property type="entry name" value="Peptidase_M20"/>
    <property type="match status" value="1"/>
</dbReference>
<sequence>MLDPERLKLEFLTLAQIDSPSRKEKPLAQHLVALFEALGGECFFDHSAVYTESETGNLIVKLPGTAEAPPVLLSAHLDTIEPTPQVRPLEENGLLRNEKPGLIGADDKSGIAIIIEVVRALRESGLPYPPLELVFTTCEEIGLLGARYLDYKLLKARWGLVLDSEDPRRVVVRAPEAIKFQIRVLGRAAHAGLEPEKGLNAIKIAAEALSRLPSGRIDPETTLNFGTIKGGKATNIVPEEVVLEGEIRSHRLERLEELWERIAGVFAEVTREKGPDGRPEFEARREEMFPHFHVPEDHPLLGVLQEAGRRIGLELEFTKSEGGSDANLFNRHGVACVILGTGMRRVHSPEEYLLLEDFFLCARLVYEFLALVAQNPSAGR</sequence>
<dbReference type="InterPro" id="IPR011650">
    <property type="entry name" value="Peptidase_M20_dimer"/>
</dbReference>
<evidence type="ECO:0000256" key="6">
    <source>
        <dbReference type="PIRSR" id="PIRSR001123-2"/>
    </source>
</evidence>
<evidence type="ECO:0000313" key="8">
    <source>
        <dbReference type="EMBL" id="QJA05588.1"/>
    </source>
</evidence>
<dbReference type="RefSeq" id="WP_168718951.1">
    <property type="nucleotide sequence ID" value="NZ_CP042909.1"/>
</dbReference>
<evidence type="ECO:0000256" key="1">
    <source>
        <dbReference type="ARBA" id="ARBA00001947"/>
    </source>
</evidence>
<dbReference type="PANTHER" id="PTHR42994:SF2">
    <property type="entry name" value="PEPTIDASE"/>
    <property type="match status" value="1"/>
</dbReference>
<feature type="domain" description="Peptidase M20 dimerisation" evidence="7">
    <location>
        <begin position="177"/>
        <end position="271"/>
    </location>
</feature>
<dbReference type="KEGG" id="tmai:FVE67_01710"/>
<evidence type="ECO:0000256" key="2">
    <source>
        <dbReference type="ARBA" id="ARBA00022723"/>
    </source>
</evidence>
<keyword evidence="4" id="KW-0862">Zinc</keyword>
<dbReference type="AlphaFoldDB" id="A0A6H1WQZ4"/>